<evidence type="ECO:0000256" key="1">
    <source>
        <dbReference type="SAM" id="Coils"/>
    </source>
</evidence>
<dbReference type="Pfam" id="PF13884">
    <property type="entry name" value="Peptidase_S74"/>
    <property type="match status" value="1"/>
</dbReference>
<protein>
    <recommendedName>
        <fullName evidence="3">Peptidase S74 domain-containing protein</fullName>
    </recommendedName>
</protein>
<keyword evidence="1" id="KW-0175">Coiled coil</keyword>
<proteinExistence type="predicted"/>
<dbReference type="InterPro" id="IPR030392">
    <property type="entry name" value="S74_ICA"/>
</dbReference>
<feature type="region of interest" description="Disordered" evidence="2">
    <location>
        <begin position="295"/>
        <end position="320"/>
    </location>
</feature>
<dbReference type="EMBL" id="VSSQ01000195">
    <property type="protein sequence ID" value="MPL84818.1"/>
    <property type="molecule type" value="Genomic_DNA"/>
</dbReference>
<feature type="domain" description="Peptidase S74" evidence="3">
    <location>
        <begin position="518"/>
        <end position="613"/>
    </location>
</feature>
<feature type="region of interest" description="Disordered" evidence="2">
    <location>
        <begin position="213"/>
        <end position="241"/>
    </location>
</feature>
<organism evidence="4">
    <name type="scientific">bioreactor metagenome</name>
    <dbReference type="NCBI Taxonomy" id="1076179"/>
    <lineage>
        <taxon>unclassified sequences</taxon>
        <taxon>metagenomes</taxon>
        <taxon>ecological metagenomes</taxon>
    </lineage>
</organism>
<name>A0A644V0F4_9ZZZZ</name>
<dbReference type="AlphaFoldDB" id="A0A644V0F4"/>
<sequence length="646" mass="67923">MKKISLMLVFVMSLTNAIAQIPGNISYQAVVRDVNNNLVTNQSIRIRLSILNAPTSTTPLWQEVHIANTNESGLISLQLGQYVAFPANLFRDNSTLFLKTEIDPAGGTAYSISGSSQLLSTPYAMVARDVENVNDADADPTNELQTISISGTVLTLSHGGGSVVLPSSGGGGDNWGTQVAITNSTLSGNGTTASPLGIATQSATAGQVLKWDGTTWTPADDETGSGGGPPSGPAGGDLTGNYPDPLFKLPFHRAVTLFETPFFIHNNASENYSIHGKSNGYHGIFGETHSTTSSGVLGKGSGYGTSPGVEGRSGESEYPNPPEAITVGVRGTANAGAGIMGLANSGYGGYFRATNGKALYTSQGGVQFRNLGEAPGRVLTCDGLGNATWEATQWTSSGNNIYYTNGNAGIGTTSPGSNRLRVVSDVSGGTNATALFQNLHAAGLAMRASTNSTDGTALIIQEGSGYMLRCDGYDPNWFVGMIVKGRSVGINTDNTGNFNLVVNGTAAKPGGGSWSTWSDGRLKNVKGTYKRGLSEITALETVVFSYKTGNPLNLSSTPEYVGFIAQDVQKYIPEAVAEGADGYLNFDMHAINVALVNAVKTLDSKIKNLEQELEQANDKNLTLKNKYDDIYNRVNEIEKLLILSKK</sequence>
<accession>A0A644V0F4</accession>
<evidence type="ECO:0000256" key="2">
    <source>
        <dbReference type="SAM" id="MobiDB-lite"/>
    </source>
</evidence>
<gene>
    <name evidence="4" type="ORF">SDC9_30783</name>
</gene>
<comment type="caution">
    <text evidence="4">The sequence shown here is derived from an EMBL/GenBank/DDBJ whole genome shotgun (WGS) entry which is preliminary data.</text>
</comment>
<dbReference type="PROSITE" id="PS51688">
    <property type="entry name" value="ICA"/>
    <property type="match status" value="1"/>
</dbReference>
<evidence type="ECO:0000313" key="4">
    <source>
        <dbReference type="EMBL" id="MPL84818.1"/>
    </source>
</evidence>
<feature type="coiled-coil region" evidence="1">
    <location>
        <begin position="592"/>
        <end position="633"/>
    </location>
</feature>
<evidence type="ECO:0000259" key="3">
    <source>
        <dbReference type="PROSITE" id="PS51688"/>
    </source>
</evidence>
<feature type="compositionally biased region" description="Gly residues" evidence="2">
    <location>
        <begin position="224"/>
        <end position="238"/>
    </location>
</feature>
<reference evidence="4" key="1">
    <citation type="submission" date="2019-08" db="EMBL/GenBank/DDBJ databases">
        <authorList>
            <person name="Kucharzyk K."/>
            <person name="Murdoch R.W."/>
            <person name="Higgins S."/>
            <person name="Loffler F."/>
        </authorList>
    </citation>
    <scope>NUCLEOTIDE SEQUENCE</scope>
</reference>